<keyword evidence="7 10" id="KW-0283">Flagellar rotation</keyword>
<comment type="function">
    <text evidence="1 10">Controls the rotational direction of flagella during chemotaxis.</text>
</comment>
<accession>A0A8J6QUH9</accession>
<dbReference type="AlphaFoldDB" id="A0A8J6QUH9"/>
<keyword evidence="11" id="KW-0969">Cilium</keyword>
<comment type="caution">
    <text evidence="11">The sequence shown here is derived from an EMBL/GenBank/DDBJ whole genome shotgun (WGS) entry which is preliminary data.</text>
</comment>
<dbReference type="EMBL" id="JACXAF010000012">
    <property type="protein sequence ID" value="MBD1389857.1"/>
    <property type="molecule type" value="Genomic_DNA"/>
</dbReference>
<evidence type="ECO:0000313" key="11">
    <source>
        <dbReference type="EMBL" id="MBD1389857.1"/>
    </source>
</evidence>
<evidence type="ECO:0000256" key="4">
    <source>
        <dbReference type="ARBA" id="ARBA00022475"/>
    </source>
</evidence>
<evidence type="ECO:0000313" key="12">
    <source>
        <dbReference type="Proteomes" id="UP000638014"/>
    </source>
</evidence>
<dbReference type="GO" id="GO:0005886">
    <property type="term" value="C:plasma membrane"/>
    <property type="evidence" value="ECO:0007669"/>
    <property type="project" value="UniProtKB-SubCell"/>
</dbReference>
<dbReference type="RefSeq" id="WP_191144950.1">
    <property type="nucleotide sequence ID" value="NZ_JACXAF010000012.1"/>
</dbReference>
<sequence length="170" mass="18374">MAEEVELEVKPGGKNKLLIIIALVVVVLIGGGLAAWFLLGSSSSDEVSAAAEGEATKSSAPAQIGDALYVAMPRALDFMIQGAHRPRTVQIKVQLLVRGQDAEQLARKHVPLVEATLHKTFSATTEEELVSLAGKERLREQALSDIRETFLRVEGQNVVEQVLFTGFVIE</sequence>
<evidence type="ECO:0000256" key="8">
    <source>
        <dbReference type="ARBA" id="ARBA00022989"/>
    </source>
</evidence>
<keyword evidence="10" id="KW-0997">Cell inner membrane</keyword>
<evidence type="ECO:0000256" key="2">
    <source>
        <dbReference type="ARBA" id="ARBA00004162"/>
    </source>
</evidence>
<evidence type="ECO:0000256" key="10">
    <source>
        <dbReference type="RuleBase" id="RU364125"/>
    </source>
</evidence>
<dbReference type="PANTHER" id="PTHR35091:SF2">
    <property type="entry name" value="FLAGELLAR PROTEIN FLIL"/>
    <property type="match status" value="1"/>
</dbReference>
<keyword evidence="11" id="KW-0966">Cell projection</keyword>
<keyword evidence="8 10" id="KW-1133">Transmembrane helix</keyword>
<dbReference type="InterPro" id="IPR005503">
    <property type="entry name" value="FliL"/>
</dbReference>
<proteinExistence type="inferred from homology"/>
<protein>
    <recommendedName>
        <fullName evidence="10">Flagellar protein FliL</fullName>
    </recommendedName>
</protein>
<name>A0A8J6QUH9_9GAMM</name>
<organism evidence="11 12">
    <name type="scientific">Neiella litorisoli</name>
    <dbReference type="NCBI Taxonomy" id="2771431"/>
    <lineage>
        <taxon>Bacteria</taxon>
        <taxon>Pseudomonadati</taxon>
        <taxon>Pseudomonadota</taxon>
        <taxon>Gammaproteobacteria</taxon>
        <taxon>Alteromonadales</taxon>
        <taxon>Echinimonadaceae</taxon>
        <taxon>Neiella</taxon>
    </lineage>
</organism>
<dbReference type="Pfam" id="PF03748">
    <property type="entry name" value="FliL"/>
    <property type="match status" value="1"/>
</dbReference>
<dbReference type="GO" id="GO:0006935">
    <property type="term" value="P:chemotaxis"/>
    <property type="evidence" value="ECO:0007669"/>
    <property type="project" value="UniProtKB-KW"/>
</dbReference>
<keyword evidence="11" id="KW-0282">Flagellum</keyword>
<evidence type="ECO:0000256" key="3">
    <source>
        <dbReference type="ARBA" id="ARBA00008281"/>
    </source>
</evidence>
<gene>
    <name evidence="11" type="primary">fliL</name>
    <name evidence="11" type="ORF">IC617_10495</name>
</gene>
<dbReference type="Proteomes" id="UP000638014">
    <property type="component" value="Unassembled WGS sequence"/>
</dbReference>
<evidence type="ECO:0000256" key="1">
    <source>
        <dbReference type="ARBA" id="ARBA00002254"/>
    </source>
</evidence>
<comment type="similarity">
    <text evidence="3 10">Belongs to the FliL family.</text>
</comment>
<dbReference type="NCBIfam" id="NF004285">
    <property type="entry name" value="PRK05696.1"/>
    <property type="match status" value="1"/>
</dbReference>
<keyword evidence="12" id="KW-1185">Reference proteome</keyword>
<evidence type="ECO:0000256" key="6">
    <source>
        <dbReference type="ARBA" id="ARBA00022692"/>
    </source>
</evidence>
<evidence type="ECO:0000256" key="7">
    <source>
        <dbReference type="ARBA" id="ARBA00022779"/>
    </source>
</evidence>
<keyword evidence="9 10" id="KW-0472">Membrane</keyword>
<dbReference type="GO" id="GO:0071978">
    <property type="term" value="P:bacterial-type flagellum-dependent swarming motility"/>
    <property type="evidence" value="ECO:0007669"/>
    <property type="project" value="TreeGrafter"/>
</dbReference>
<evidence type="ECO:0000256" key="5">
    <source>
        <dbReference type="ARBA" id="ARBA00022500"/>
    </source>
</evidence>
<evidence type="ECO:0000256" key="9">
    <source>
        <dbReference type="ARBA" id="ARBA00023136"/>
    </source>
</evidence>
<keyword evidence="4" id="KW-1003">Cell membrane</keyword>
<feature type="transmembrane region" description="Helical" evidence="10">
    <location>
        <begin position="17"/>
        <end position="39"/>
    </location>
</feature>
<comment type="subcellular location">
    <subcellularLocation>
        <location evidence="10">Cell inner membrane</location>
    </subcellularLocation>
    <subcellularLocation>
        <location evidence="2">Cell membrane</location>
        <topology evidence="2">Single-pass membrane protein</topology>
    </subcellularLocation>
</comment>
<dbReference type="GO" id="GO:0009425">
    <property type="term" value="C:bacterial-type flagellum basal body"/>
    <property type="evidence" value="ECO:0007669"/>
    <property type="project" value="InterPro"/>
</dbReference>
<keyword evidence="6 10" id="KW-0812">Transmembrane</keyword>
<dbReference type="PANTHER" id="PTHR35091">
    <property type="entry name" value="FLAGELLAR PROTEIN FLIL"/>
    <property type="match status" value="1"/>
</dbReference>
<keyword evidence="5 10" id="KW-0145">Chemotaxis</keyword>
<reference evidence="11" key="1">
    <citation type="submission" date="2020-09" db="EMBL/GenBank/DDBJ databases">
        <title>A novel bacterium of genus Neiella, isolated from South China Sea.</title>
        <authorList>
            <person name="Huang H."/>
            <person name="Mo K."/>
            <person name="Hu Y."/>
        </authorList>
    </citation>
    <scope>NUCLEOTIDE SEQUENCE</scope>
    <source>
        <strain evidence="11">HB171785</strain>
    </source>
</reference>